<proteinExistence type="predicted"/>
<gene>
    <name evidence="1" type="ORF">B296_00038400</name>
</gene>
<name>A0A426XDT8_ENSVE</name>
<dbReference type="Proteomes" id="UP000287651">
    <property type="component" value="Unassembled WGS sequence"/>
</dbReference>
<comment type="caution">
    <text evidence="1">The sequence shown here is derived from an EMBL/GenBank/DDBJ whole genome shotgun (WGS) entry which is preliminary data.</text>
</comment>
<reference evidence="1 2" key="1">
    <citation type="journal article" date="2014" name="Agronomy (Basel)">
        <title>A Draft Genome Sequence for Ensete ventricosum, the Drought-Tolerant Tree Against Hunger.</title>
        <authorList>
            <person name="Harrison J."/>
            <person name="Moore K.A."/>
            <person name="Paszkiewicz K."/>
            <person name="Jones T."/>
            <person name="Grant M."/>
            <person name="Ambacheew D."/>
            <person name="Muzemil S."/>
            <person name="Studholme D.J."/>
        </authorList>
    </citation>
    <scope>NUCLEOTIDE SEQUENCE [LARGE SCALE GENOMIC DNA]</scope>
</reference>
<evidence type="ECO:0000313" key="1">
    <source>
        <dbReference type="EMBL" id="RRT37636.1"/>
    </source>
</evidence>
<protein>
    <submittedName>
        <fullName evidence="1">Uncharacterized protein</fullName>
    </submittedName>
</protein>
<organism evidence="1 2">
    <name type="scientific">Ensete ventricosum</name>
    <name type="common">Abyssinian banana</name>
    <name type="synonym">Musa ensete</name>
    <dbReference type="NCBI Taxonomy" id="4639"/>
    <lineage>
        <taxon>Eukaryota</taxon>
        <taxon>Viridiplantae</taxon>
        <taxon>Streptophyta</taxon>
        <taxon>Embryophyta</taxon>
        <taxon>Tracheophyta</taxon>
        <taxon>Spermatophyta</taxon>
        <taxon>Magnoliopsida</taxon>
        <taxon>Liliopsida</taxon>
        <taxon>Zingiberales</taxon>
        <taxon>Musaceae</taxon>
        <taxon>Ensete</taxon>
    </lineage>
</organism>
<accession>A0A426XDT8</accession>
<dbReference type="EMBL" id="AMZH03022065">
    <property type="protein sequence ID" value="RRT37636.1"/>
    <property type="molecule type" value="Genomic_DNA"/>
</dbReference>
<sequence length="185" mass="20289">MGPMPARNLSLLPSTDQFLGGMLVGDLRRPPGPLYRRPPCSLLWRNFLHVGGEVGSSSCSGTEVLAGTEEADPGRPPPTFGKTRIILMLTISAKPTMSRDDPVTKYRNKVLTRTPRSWTKNRSTSHSLVKFLIGQEAERILFSYPTKTNSSLVRWGRTSIAATCNGYGGICWLQPTLDAQGQWGA</sequence>
<evidence type="ECO:0000313" key="2">
    <source>
        <dbReference type="Proteomes" id="UP000287651"/>
    </source>
</evidence>
<dbReference type="AlphaFoldDB" id="A0A426XDT8"/>